<proteinExistence type="predicted"/>
<feature type="transmembrane region" description="Helical" evidence="1">
    <location>
        <begin position="59"/>
        <end position="79"/>
    </location>
</feature>
<accession>A0AA42DKD5</accession>
<evidence type="ECO:0000313" key="3">
    <source>
        <dbReference type="Proteomes" id="UP001169242"/>
    </source>
</evidence>
<feature type="transmembrane region" description="Helical" evidence="1">
    <location>
        <begin position="6"/>
        <end position="24"/>
    </location>
</feature>
<name>A0AA42DKD5_9FIRM</name>
<organism evidence="2 3">
    <name type="scientific">Holtiella tumoricola</name>
    <dbReference type="NCBI Taxonomy" id="3018743"/>
    <lineage>
        <taxon>Bacteria</taxon>
        <taxon>Bacillati</taxon>
        <taxon>Bacillota</taxon>
        <taxon>Clostridia</taxon>
        <taxon>Lachnospirales</taxon>
        <taxon>Cellulosilyticaceae</taxon>
        <taxon>Holtiella</taxon>
    </lineage>
</organism>
<dbReference type="RefSeq" id="WP_271011126.1">
    <property type="nucleotide sequence ID" value="NZ_JAQIFT010000014.1"/>
</dbReference>
<evidence type="ECO:0000313" key="2">
    <source>
        <dbReference type="EMBL" id="MDA3730511.1"/>
    </source>
</evidence>
<keyword evidence="1" id="KW-1133">Transmembrane helix</keyword>
<dbReference type="AlphaFoldDB" id="A0AA42DKD5"/>
<protein>
    <submittedName>
        <fullName evidence="2">Pro-sigmaK processing inhibitor BofA family protein</fullName>
    </submittedName>
</protein>
<sequence length="85" mass="9439">MQGIHPIILMSLVGCAVLLVGIIFDQYVAKWIKNGLLGVCCIYVCDLFMPVMWQVGITWISIIVTALLGIPGVIIMYLINIIKNF</sequence>
<evidence type="ECO:0000256" key="1">
    <source>
        <dbReference type="SAM" id="Phobius"/>
    </source>
</evidence>
<dbReference type="InterPro" id="IPR010001">
    <property type="entry name" value="BofA"/>
</dbReference>
<comment type="caution">
    <text evidence="2">The sequence shown here is derived from an EMBL/GenBank/DDBJ whole genome shotgun (WGS) entry which is preliminary data.</text>
</comment>
<keyword evidence="3" id="KW-1185">Reference proteome</keyword>
<dbReference type="Proteomes" id="UP001169242">
    <property type="component" value="Unassembled WGS sequence"/>
</dbReference>
<keyword evidence="1" id="KW-0472">Membrane</keyword>
<dbReference type="Pfam" id="PF07441">
    <property type="entry name" value="BofA"/>
    <property type="match status" value="1"/>
</dbReference>
<dbReference type="EMBL" id="JAQIFT010000014">
    <property type="protein sequence ID" value="MDA3730511.1"/>
    <property type="molecule type" value="Genomic_DNA"/>
</dbReference>
<keyword evidence="1" id="KW-0812">Transmembrane</keyword>
<reference evidence="2" key="1">
    <citation type="journal article" date="2023" name="Int. J. Syst. Evol. Microbiol.">
        <title>&lt;i&gt;Holtiella tumoricola&lt;/i&gt; gen. nov. sp. nov., isolated from a human clinical sample.</title>
        <authorList>
            <person name="Allen-Vercoe E."/>
            <person name="Daigneault M.C."/>
            <person name="Vancuren S.J."/>
            <person name="Cochrane K."/>
            <person name="O'Neal L.L."/>
            <person name="Sankaranarayanan K."/>
            <person name="Lawson P.A."/>
        </authorList>
    </citation>
    <scope>NUCLEOTIDE SEQUENCE</scope>
    <source>
        <strain evidence="2">CC70A</strain>
    </source>
</reference>
<feature type="transmembrane region" description="Helical" evidence="1">
    <location>
        <begin position="36"/>
        <end position="53"/>
    </location>
</feature>
<gene>
    <name evidence="2" type="ORF">PBV87_03190</name>
</gene>